<evidence type="ECO:0000259" key="9">
    <source>
        <dbReference type="Pfam" id="PF12950"/>
    </source>
</evidence>
<evidence type="ECO:0000313" key="11">
    <source>
        <dbReference type="Proteomes" id="UP000713904"/>
    </source>
</evidence>
<feature type="domain" description="TaqI-like C-terminal specificity" evidence="9">
    <location>
        <begin position="385"/>
        <end position="527"/>
    </location>
</feature>
<comment type="catalytic activity">
    <reaction evidence="7">
        <text>a 2'-deoxyadenosine in DNA + S-adenosyl-L-methionine = an N(6)-methyl-2'-deoxyadenosine in DNA + S-adenosyl-L-homocysteine + H(+)</text>
        <dbReference type="Rhea" id="RHEA:15197"/>
        <dbReference type="Rhea" id="RHEA-COMP:12418"/>
        <dbReference type="Rhea" id="RHEA-COMP:12419"/>
        <dbReference type="ChEBI" id="CHEBI:15378"/>
        <dbReference type="ChEBI" id="CHEBI:57856"/>
        <dbReference type="ChEBI" id="CHEBI:59789"/>
        <dbReference type="ChEBI" id="CHEBI:90615"/>
        <dbReference type="ChEBI" id="CHEBI:90616"/>
        <dbReference type="EC" id="2.1.1.72"/>
    </reaction>
</comment>
<dbReference type="EC" id="2.1.1.72" evidence="1"/>
<dbReference type="Gene3D" id="3.40.50.150">
    <property type="entry name" value="Vaccinia Virus protein VP39"/>
    <property type="match status" value="1"/>
</dbReference>
<reference evidence="10 11" key="1">
    <citation type="submission" date="2020-05" db="EMBL/GenBank/DDBJ databases">
        <title>Draft genome of xy-202 and genomic insight in genome of the genus Peptostreptococcus.</title>
        <authorList>
            <person name="Zhang Z."/>
        </authorList>
    </citation>
    <scope>NUCLEOTIDE SEQUENCE [LARGE SCALE GENOMIC DNA]</scope>
    <source>
        <strain evidence="10 11">DSM 27025</strain>
    </source>
</reference>
<evidence type="ECO:0000313" key="10">
    <source>
        <dbReference type="EMBL" id="MBC2575955.1"/>
    </source>
</evidence>
<dbReference type="Pfam" id="PF12950">
    <property type="entry name" value="TaqI_C"/>
    <property type="match status" value="1"/>
</dbReference>
<dbReference type="InterPro" id="IPR050953">
    <property type="entry name" value="N4_N6_ade-DNA_methylase"/>
</dbReference>
<evidence type="ECO:0000256" key="4">
    <source>
        <dbReference type="ARBA" id="ARBA00022691"/>
    </source>
</evidence>
<dbReference type="Proteomes" id="UP000713904">
    <property type="component" value="Unassembled WGS sequence"/>
</dbReference>
<evidence type="ECO:0000256" key="3">
    <source>
        <dbReference type="ARBA" id="ARBA00022679"/>
    </source>
</evidence>
<gene>
    <name evidence="10" type="ORF">HLB29_04580</name>
</gene>
<dbReference type="PROSITE" id="PS00092">
    <property type="entry name" value="N6_MTASE"/>
    <property type="match status" value="1"/>
</dbReference>
<feature type="domain" description="Type II methyltransferase M.TaqI-like" evidence="8">
    <location>
        <begin position="124"/>
        <end position="254"/>
    </location>
</feature>
<dbReference type="InterPro" id="IPR002052">
    <property type="entry name" value="DNA_methylase_N6_adenine_CS"/>
</dbReference>
<comment type="caution">
    <text evidence="10">The sequence shown here is derived from an EMBL/GenBank/DDBJ whole genome shotgun (WGS) entry which is preliminary data.</text>
</comment>
<evidence type="ECO:0000256" key="7">
    <source>
        <dbReference type="ARBA" id="ARBA00047942"/>
    </source>
</evidence>
<keyword evidence="3" id="KW-0808">Transferase</keyword>
<evidence type="ECO:0000256" key="2">
    <source>
        <dbReference type="ARBA" id="ARBA00022603"/>
    </source>
</evidence>
<dbReference type="EMBL" id="JABGBW010000002">
    <property type="protein sequence ID" value="MBC2575955.1"/>
    <property type="molecule type" value="Genomic_DNA"/>
</dbReference>
<keyword evidence="5" id="KW-0680">Restriction system</keyword>
<dbReference type="PRINTS" id="PR00507">
    <property type="entry name" value="N12N6MTFRASE"/>
</dbReference>
<evidence type="ECO:0000259" key="8">
    <source>
        <dbReference type="Pfam" id="PF07669"/>
    </source>
</evidence>
<dbReference type="RefSeq" id="WP_185623969.1">
    <property type="nucleotide sequence ID" value="NZ_JABGBW010000002.1"/>
</dbReference>
<keyword evidence="6" id="KW-0238">DNA-binding</keyword>
<accession>A0ABR6TKM1</accession>
<evidence type="ECO:0000256" key="5">
    <source>
        <dbReference type="ARBA" id="ARBA00022747"/>
    </source>
</evidence>
<organism evidence="10 11">
    <name type="scientific">Peptostreptococcus canis</name>
    <dbReference type="NCBI Taxonomy" id="1159213"/>
    <lineage>
        <taxon>Bacteria</taxon>
        <taxon>Bacillati</taxon>
        <taxon>Bacillota</taxon>
        <taxon>Clostridia</taxon>
        <taxon>Peptostreptococcales</taxon>
        <taxon>Peptostreptococcaceae</taxon>
        <taxon>Peptostreptococcus</taxon>
    </lineage>
</organism>
<name>A0ABR6TKM1_9FIRM</name>
<dbReference type="CDD" id="cd02440">
    <property type="entry name" value="AdoMet_MTases"/>
    <property type="match status" value="1"/>
</dbReference>
<dbReference type="PANTHER" id="PTHR33841:SF6">
    <property type="entry name" value="TYPE II METHYLTRANSFERASE M.HINDII"/>
    <property type="match status" value="1"/>
</dbReference>
<dbReference type="InterPro" id="IPR011639">
    <property type="entry name" value="MethylTrfase_TaqI-like_dom"/>
</dbReference>
<sequence length="579" mass="67960">MDLYKIANNYNKSIDENTKKTNGIYYTPCRVVKFMVDDFLSTIKDDILKKNSVYHNNTNNISTDYKILDIACGCGIFFAEIMENILKDDDIYKILIGNSKNSEKHKDTKNVKDILDILYAIEKDEAAVTILKDYISKNYNINDIKLNNIVCKDALFDTDYLKGQFDYIIGNPPYVGHKGIGEDYSVMVRGLYSEVYKDKSDLYYCFFKLAVDLLKPGGICEYIVPRYFLESKSGSLLRKYIENNADIELLIDLRCRTTFTSSIGISPCIIRFRKKSSIKKQVDIEKYFSDTKVIIVDKENNLNSLIAEGERKSNGMVLIGDSNWYVVNNEQKEIINSIKNKYCYRLGDIVESNQGVITGCDKAFIINKDSEVIKGIDDIFIKRWIKSKDINKYCLKYSDNILVYTNDMKIEDFTPEYLKYINKYKEKLCARREVKSGVRTWYKLHWGRTADVFEKTKIIYPFKSRDNRFSLDFGNCYYSADIYSFTIRDEYKNIISYEYLLCLLNSEIYQKYMHSFLKKMGNEVYEYYPYLLLETKVFVDEYYEDIEMLGKKIVAEENVDKRNELIQEVDFLINRCLKK</sequence>
<dbReference type="GO" id="GO:0008168">
    <property type="term" value="F:methyltransferase activity"/>
    <property type="evidence" value="ECO:0007669"/>
    <property type="project" value="UniProtKB-KW"/>
</dbReference>
<dbReference type="SUPFAM" id="SSF53335">
    <property type="entry name" value="S-adenosyl-L-methionine-dependent methyltransferases"/>
    <property type="match status" value="1"/>
</dbReference>
<protein>
    <recommendedName>
        <fullName evidence="1">site-specific DNA-methyltransferase (adenine-specific)</fullName>
        <ecNumber evidence="1">2.1.1.72</ecNumber>
    </recommendedName>
</protein>
<dbReference type="InterPro" id="IPR025931">
    <property type="entry name" value="TaqI_C"/>
</dbReference>
<dbReference type="InterPro" id="IPR029063">
    <property type="entry name" value="SAM-dependent_MTases_sf"/>
</dbReference>
<keyword evidence="4" id="KW-0949">S-adenosyl-L-methionine</keyword>
<keyword evidence="11" id="KW-1185">Reference proteome</keyword>
<keyword evidence="2 10" id="KW-0489">Methyltransferase</keyword>
<dbReference type="GO" id="GO:0032259">
    <property type="term" value="P:methylation"/>
    <property type="evidence" value="ECO:0007669"/>
    <property type="project" value="UniProtKB-KW"/>
</dbReference>
<dbReference type="Pfam" id="PF07669">
    <property type="entry name" value="Eco57I"/>
    <property type="match status" value="1"/>
</dbReference>
<evidence type="ECO:0000256" key="6">
    <source>
        <dbReference type="ARBA" id="ARBA00023125"/>
    </source>
</evidence>
<dbReference type="PANTHER" id="PTHR33841">
    <property type="entry name" value="DNA METHYLTRANSFERASE YEEA-RELATED"/>
    <property type="match status" value="1"/>
</dbReference>
<proteinExistence type="predicted"/>
<evidence type="ECO:0000256" key="1">
    <source>
        <dbReference type="ARBA" id="ARBA00011900"/>
    </source>
</evidence>